<evidence type="ECO:0000313" key="3">
    <source>
        <dbReference type="Proteomes" id="UP000001955"/>
    </source>
</evidence>
<evidence type="ECO:0000313" key="2">
    <source>
        <dbReference type="EMBL" id="AFJ48016.1"/>
    </source>
</evidence>
<gene>
    <name evidence="2" type="ordered locus">EBL_c29460</name>
</gene>
<proteinExistence type="predicted"/>
<dbReference type="KEGG" id="ebt:EBL_c29460"/>
<evidence type="ECO:0000256" key="1">
    <source>
        <dbReference type="SAM" id="MobiDB-lite"/>
    </source>
</evidence>
<feature type="region of interest" description="Disordered" evidence="1">
    <location>
        <begin position="21"/>
        <end position="40"/>
    </location>
</feature>
<accession>I2BBW2</accession>
<protein>
    <submittedName>
        <fullName evidence="2">Uncharacterized protein</fullName>
    </submittedName>
</protein>
<organism evidence="2 3">
    <name type="scientific">Shimwellia blattae (strain ATCC 29907 / DSM 4481 / JCM 1650 / NBRC 105725 / CDC 9005-74)</name>
    <name type="common">Escherichia blattae</name>
    <dbReference type="NCBI Taxonomy" id="630626"/>
    <lineage>
        <taxon>Bacteria</taxon>
        <taxon>Pseudomonadati</taxon>
        <taxon>Pseudomonadota</taxon>
        <taxon>Gammaproteobacteria</taxon>
        <taxon>Enterobacterales</taxon>
        <taxon>Enterobacteriaceae</taxon>
        <taxon>Shimwellia</taxon>
    </lineage>
</organism>
<feature type="compositionally biased region" description="Polar residues" evidence="1">
    <location>
        <begin position="30"/>
        <end position="40"/>
    </location>
</feature>
<dbReference type="STRING" id="630626.EBL_c29460"/>
<dbReference type="AlphaFoldDB" id="I2BBW2"/>
<dbReference type="HOGENOM" id="CLU_3296466_0_0_6"/>
<reference evidence="2 3" key="1">
    <citation type="journal article" date="2012" name="J. Bacteriol.">
        <title>Complete genome sequence of the B12-producing Shimwellia blattae strain DSM 4481, isolated from a cockroach.</title>
        <authorList>
            <person name="Brzuszkiewicz E."/>
            <person name="Waschkowitz T."/>
            <person name="Wiezer A."/>
            <person name="Daniel R."/>
        </authorList>
    </citation>
    <scope>NUCLEOTIDE SEQUENCE [LARGE SCALE GENOMIC DNA]</scope>
    <source>
        <strain evidence="3">ATCC 29907 / DSM 4481 / JCM 1650 / NBRC 105725 / CDC 9005-74</strain>
    </source>
</reference>
<sequence length="40" mass="4523">MFQSVTIKDNAFTTVKPEKVFTRRPDCPGTGQNSDTDYIN</sequence>
<name>I2BBW2_SHIBC</name>
<keyword evidence="3" id="KW-1185">Reference proteome</keyword>
<dbReference type="EMBL" id="CP001560">
    <property type="protein sequence ID" value="AFJ48016.1"/>
    <property type="molecule type" value="Genomic_DNA"/>
</dbReference>
<dbReference type="Proteomes" id="UP000001955">
    <property type="component" value="Chromosome"/>
</dbReference>